<dbReference type="AlphaFoldDB" id="S2JRV9"/>
<evidence type="ECO:0000313" key="1">
    <source>
        <dbReference type="EMBL" id="EPB85363.1"/>
    </source>
</evidence>
<protein>
    <submittedName>
        <fullName evidence="1">Uncharacterized protein</fullName>
    </submittedName>
</protein>
<name>S2JRV9_MUCC1</name>
<reference evidence="2" key="1">
    <citation type="submission" date="2013-05" db="EMBL/GenBank/DDBJ databases">
        <title>The Genome sequence of Mucor circinelloides f. circinelloides 1006PhL.</title>
        <authorList>
            <consortium name="The Broad Institute Genomics Platform"/>
            <person name="Cuomo C."/>
            <person name="Earl A."/>
            <person name="Findley K."/>
            <person name="Lee S.C."/>
            <person name="Walker B."/>
            <person name="Young S."/>
            <person name="Zeng Q."/>
            <person name="Gargeya S."/>
            <person name="Fitzgerald M."/>
            <person name="Haas B."/>
            <person name="Abouelleil A."/>
            <person name="Allen A.W."/>
            <person name="Alvarado L."/>
            <person name="Arachchi H.M."/>
            <person name="Berlin A.M."/>
            <person name="Chapman S.B."/>
            <person name="Gainer-Dewar J."/>
            <person name="Goldberg J."/>
            <person name="Griggs A."/>
            <person name="Gujja S."/>
            <person name="Hansen M."/>
            <person name="Howarth C."/>
            <person name="Imamovic A."/>
            <person name="Ireland A."/>
            <person name="Larimer J."/>
            <person name="McCowan C."/>
            <person name="Murphy C."/>
            <person name="Pearson M."/>
            <person name="Poon T.W."/>
            <person name="Priest M."/>
            <person name="Roberts A."/>
            <person name="Saif S."/>
            <person name="Shea T."/>
            <person name="Sisk P."/>
            <person name="Sykes S."/>
            <person name="Wortman J."/>
            <person name="Nusbaum C."/>
            <person name="Birren B."/>
        </authorList>
    </citation>
    <scope>NUCLEOTIDE SEQUENCE [LARGE SCALE GENOMIC DNA]</scope>
    <source>
        <strain evidence="2">1006PhL</strain>
    </source>
</reference>
<evidence type="ECO:0000313" key="2">
    <source>
        <dbReference type="Proteomes" id="UP000014254"/>
    </source>
</evidence>
<dbReference type="VEuPathDB" id="FungiDB:HMPREF1544_07823"/>
<dbReference type="InParanoid" id="S2JRV9"/>
<sequence length="59" mass="6822">NKPFYHACGIRKRQLSSLLAVLDHHSSTHNIAARRSSMVKRKHLETNVYDPVTIVKHMK</sequence>
<proteinExistence type="predicted"/>
<keyword evidence="2" id="KW-1185">Reference proteome</keyword>
<organism evidence="1 2">
    <name type="scientific">Mucor circinelloides f. circinelloides (strain 1006PhL)</name>
    <name type="common">Mucormycosis agent</name>
    <name type="synonym">Calyptromyces circinelloides</name>
    <dbReference type="NCBI Taxonomy" id="1220926"/>
    <lineage>
        <taxon>Eukaryota</taxon>
        <taxon>Fungi</taxon>
        <taxon>Fungi incertae sedis</taxon>
        <taxon>Mucoromycota</taxon>
        <taxon>Mucoromycotina</taxon>
        <taxon>Mucoromycetes</taxon>
        <taxon>Mucorales</taxon>
        <taxon>Mucorineae</taxon>
        <taxon>Mucoraceae</taxon>
        <taxon>Mucor</taxon>
    </lineage>
</organism>
<feature type="non-terminal residue" evidence="1">
    <location>
        <position position="1"/>
    </location>
</feature>
<gene>
    <name evidence="1" type="ORF">HMPREF1544_07823</name>
</gene>
<dbReference type="Proteomes" id="UP000014254">
    <property type="component" value="Unassembled WGS sequence"/>
</dbReference>
<accession>S2JRV9</accession>
<dbReference type="EMBL" id="KE124013">
    <property type="protein sequence ID" value="EPB85363.1"/>
    <property type="molecule type" value="Genomic_DNA"/>
</dbReference>